<gene>
    <name evidence="1" type="ORF">IE53DRAFT_279738</name>
</gene>
<sequence length="77" mass="8650">MLCQSGRVYVGWVSVFVKWKMKAGAIFVAVGFAGRNVRSRRYLLGLQGFDRDGPEDEEGRAGGSRRVENKSLTKDPW</sequence>
<keyword evidence="2" id="KW-1185">Reference proteome</keyword>
<name>A0ACD0NME9_9BASI</name>
<dbReference type="Proteomes" id="UP000245626">
    <property type="component" value="Unassembled WGS sequence"/>
</dbReference>
<protein>
    <submittedName>
        <fullName evidence="1">Uncharacterized protein</fullName>
    </submittedName>
</protein>
<reference evidence="1 2" key="1">
    <citation type="journal article" date="2018" name="Mol. Biol. Evol.">
        <title>Broad Genomic Sampling Reveals a Smut Pathogenic Ancestry of the Fungal Clade Ustilaginomycotina.</title>
        <authorList>
            <person name="Kijpornyongpan T."/>
            <person name="Mondo S.J."/>
            <person name="Barry K."/>
            <person name="Sandor L."/>
            <person name="Lee J."/>
            <person name="Lipzen A."/>
            <person name="Pangilinan J."/>
            <person name="LaButti K."/>
            <person name="Hainaut M."/>
            <person name="Henrissat B."/>
            <person name="Grigoriev I.V."/>
            <person name="Spatafora J.W."/>
            <person name="Aime M.C."/>
        </authorList>
    </citation>
    <scope>NUCLEOTIDE SEQUENCE [LARGE SCALE GENOMIC DNA]</scope>
    <source>
        <strain evidence="1 2">SA 807</strain>
    </source>
</reference>
<organism evidence="1 2">
    <name type="scientific">Violaceomyces palustris</name>
    <dbReference type="NCBI Taxonomy" id="1673888"/>
    <lineage>
        <taxon>Eukaryota</taxon>
        <taxon>Fungi</taxon>
        <taxon>Dikarya</taxon>
        <taxon>Basidiomycota</taxon>
        <taxon>Ustilaginomycotina</taxon>
        <taxon>Ustilaginomycetes</taxon>
        <taxon>Violaceomycetales</taxon>
        <taxon>Violaceomycetaceae</taxon>
        <taxon>Violaceomyces</taxon>
    </lineage>
</organism>
<dbReference type="EMBL" id="KZ820609">
    <property type="protein sequence ID" value="PWN46964.1"/>
    <property type="molecule type" value="Genomic_DNA"/>
</dbReference>
<evidence type="ECO:0000313" key="2">
    <source>
        <dbReference type="Proteomes" id="UP000245626"/>
    </source>
</evidence>
<accession>A0ACD0NME9</accession>
<evidence type="ECO:0000313" key="1">
    <source>
        <dbReference type="EMBL" id="PWN46964.1"/>
    </source>
</evidence>
<proteinExistence type="predicted"/>